<proteinExistence type="predicted"/>
<dbReference type="SUPFAM" id="SSF48371">
    <property type="entry name" value="ARM repeat"/>
    <property type="match status" value="1"/>
</dbReference>
<evidence type="ECO:0008006" key="4">
    <source>
        <dbReference type="Google" id="ProtNLM"/>
    </source>
</evidence>
<accession>A0A2S8F7A0</accession>
<dbReference type="Pfam" id="PF13646">
    <property type="entry name" value="HEAT_2"/>
    <property type="match status" value="2"/>
</dbReference>
<comment type="caution">
    <text evidence="2">The sequence shown here is derived from an EMBL/GenBank/DDBJ whole genome shotgun (WGS) entry which is preliminary data.</text>
</comment>
<dbReference type="PANTHER" id="PTHR12697">
    <property type="entry name" value="PBS LYASE HEAT-LIKE PROTEIN"/>
    <property type="match status" value="1"/>
</dbReference>
<dbReference type="SMART" id="SM00567">
    <property type="entry name" value="EZ_HEAT"/>
    <property type="match status" value="11"/>
</dbReference>
<dbReference type="AlphaFoldDB" id="A0A2S8F7A0"/>
<dbReference type="Proteomes" id="UP000240009">
    <property type="component" value="Unassembled WGS sequence"/>
</dbReference>
<sequence>MRTASWKLFPTTCVSLPAKSSKKRTPLTPLTCNAILFSMNKKLETAMSARYLFVCVALLLCGTLSAAEPDAGKLIADLKAGGDTAYQAADDLADTPADKAVPALTEALGSDDSELQGRAARALAQFGKDAHTASPALAKLLDSPNPKVRAYAAYALGKIGNGSNKALPKLIELITDEDPTVRREALEAMFEMDADPDVTLSIMVNVLEKADPAMVLPVLSELAEKGEKAIPRLRKALQNEKAAYWACLVAAEMGPDAAPAVPELAAVLDSNDAEVRMHALIALGEIGPAAKPAISKVIKALQSDDVPAVKYSAAFALAAMEDSQATEALQKAAEGNDAFLSLMSYYAVAKLNPDDKQKMTTAATFLVEAMKNENPNVRAAAARCLANLQAPPEIVQPIIADALQDADPRVVVNITDAVVKMGPHVLPKVVKGLKDDKLKWVSVGIIRQWGEAAPDAVAPLVEALASEDELFQAEVLMTLGAIGEKSAGAVEQIRPFLKSDSRTLQIDALYALGRIGAGAISAKSDIEPLLASDDPFTQFASAWSLAHIAPEDADVAAKAVPVLVTHLSDTSQAYIPGEAAQALAKFGDKAKSALPELKKAAQAGNEAAAEAVKAISM</sequence>
<dbReference type="InterPro" id="IPR021133">
    <property type="entry name" value="HEAT_type_2"/>
</dbReference>
<evidence type="ECO:0000313" key="2">
    <source>
        <dbReference type="EMBL" id="PQO28010.1"/>
    </source>
</evidence>
<name>A0A2S8F7A0_9BACT</name>
<protein>
    <recommendedName>
        <fullName evidence="4">HEAT repeat domain-containing protein</fullName>
    </recommendedName>
</protein>
<dbReference type="InterPro" id="IPR004155">
    <property type="entry name" value="PBS_lyase_HEAT"/>
</dbReference>
<dbReference type="InterPro" id="IPR011989">
    <property type="entry name" value="ARM-like"/>
</dbReference>
<organism evidence="2 3">
    <name type="scientific">Blastopirellula marina</name>
    <dbReference type="NCBI Taxonomy" id="124"/>
    <lineage>
        <taxon>Bacteria</taxon>
        <taxon>Pseudomonadati</taxon>
        <taxon>Planctomycetota</taxon>
        <taxon>Planctomycetia</taxon>
        <taxon>Pirellulales</taxon>
        <taxon>Pirellulaceae</taxon>
        <taxon>Blastopirellula</taxon>
    </lineage>
</organism>
<evidence type="ECO:0000313" key="3">
    <source>
        <dbReference type="Proteomes" id="UP000240009"/>
    </source>
</evidence>
<dbReference type="PANTHER" id="PTHR12697:SF5">
    <property type="entry name" value="DEOXYHYPUSINE HYDROXYLASE"/>
    <property type="match status" value="1"/>
</dbReference>
<evidence type="ECO:0000256" key="1">
    <source>
        <dbReference type="ARBA" id="ARBA00045876"/>
    </source>
</evidence>
<comment type="function">
    <text evidence="1">Catalyzes the hydroxylation of the N(6)-(4-aminobutyl)-L-lysine intermediate produced by deoxyhypusine synthase/DHPS on a critical lysine of the eukaryotic translation initiation factor 5A/eIF-5A. This is the second step of the post-translational modification of that lysine into an unusual amino acid residue named hypusine. Hypusination is unique to mature eIF-5A factor and is essential for its function.</text>
</comment>
<dbReference type="InterPro" id="IPR016024">
    <property type="entry name" value="ARM-type_fold"/>
</dbReference>
<dbReference type="Gene3D" id="1.25.10.10">
    <property type="entry name" value="Leucine-rich Repeat Variant"/>
    <property type="match status" value="5"/>
</dbReference>
<dbReference type="Pfam" id="PF03130">
    <property type="entry name" value="HEAT_PBS"/>
    <property type="match status" value="1"/>
</dbReference>
<dbReference type="GO" id="GO:0016491">
    <property type="term" value="F:oxidoreductase activity"/>
    <property type="evidence" value="ECO:0007669"/>
    <property type="project" value="TreeGrafter"/>
</dbReference>
<gene>
    <name evidence="2" type="ORF">C5Y96_16670</name>
</gene>
<dbReference type="EMBL" id="PUIA01000051">
    <property type="protein sequence ID" value="PQO28010.1"/>
    <property type="molecule type" value="Genomic_DNA"/>
</dbReference>
<dbReference type="PROSITE" id="PS50077">
    <property type="entry name" value="HEAT_REPEAT"/>
    <property type="match status" value="1"/>
</dbReference>
<reference evidence="2 3" key="1">
    <citation type="submission" date="2018-02" db="EMBL/GenBank/DDBJ databases">
        <title>Comparative genomes isolates from brazilian mangrove.</title>
        <authorList>
            <person name="Araujo J.E."/>
            <person name="Taketani R.G."/>
            <person name="Silva M.C.P."/>
            <person name="Loureco M.V."/>
            <person name="Andreote F.D."/>
        </authorList>
    </citation>
    <scope>NUCLEOTIDE SEQUENCE [LARGE SCALE GENOMIC DNA]</scope>
    <source>
        <strain evidence="2 3">HEX-2 MGV</strain>
    </source>
</reference>